<dbReference type="RefSeq" id="WP_090026358.1">
    <property type="nucleotide sequence ID" value="NZ_FNEB01000001.1"/>
</dbReference>
<dbReference type="OrthoDB" id="7840273at2"/>
<sequence length="326" mass="36698">MQDDAQRSLEECLEDSLDGLKKVAWIRKVAAIADEHGHFQSCGHRHFGALVEQGDTLLVTFETMQGAQANPDGGRPLGWDFVLEYGWSHLGLFSDGDTWFRDRHVYGYFDRLVDDGFFEEFETVIFYGAGPAGYAAAAFSVAAPGARVVVLQPQATLDPRVTEWDDRFTDMRRTDFTNRYGYAPDMLDAAHSAHVIYDPAETLDSMHAALFTRSNVAKHRMRFFGAALQGDLQKMGILAPLLEKVAQDTLTTHSFADMHRARRDYGGYLRNLLGTLDARDRPYLAAMLCRNVTSRMNVPRFRRRLEALEKAEAEGKVKLPPSRKDG</sequence>
<proteinExistence type="predicted"/>
<reference evidence="1 2" key="1">
    <citation type="submission" date="2016-10" db="EMBL/GenBank/DDBJ databases">
        <authorList>
            <person name="de Groot N.N."/>
        </authorList>
    </citation>
    <scope>NUCLEOTIDE SEQUENCE [LARGE SCALE GENOMIC DNA]</scope>
    <source>
        <strain evidence="1 2">DSM 28010</strain>
    </source>
</reference>
<dbReference type="AlphaFoldDB" id="A0A1G8HTU7"/>
<name>A0A1G8HTU7_9RHOB</name>
<protein>
    <recommendedName>
        <fullName evidence="3">Phosphoadenosine phosphosulfate reductase</fullName>
    </recommendedName>
</protein>
<dbReference type="Proteomes" id="UP000199340">
    <property type="component" value="Unassembled WGS sequence"/>
</dbReference>
<evidence type="ECO:0000313" key="2">
    <source>
        <dbReference type="Proteomes" id="UP000199340"/>
    </source>
</evidence>
<dbReference type="STRING" id="490829.SAMN05421850_101641"/>
<evidence type="ECO:0000313" key="1">
    <source>
        <dbReference type="EMBL" id="SDI09921.1"/>
    </source>
</evidence>
<evidence type="ECO:0008006" key="3">
    <source>
        <dbReference type="Google" id="ProtNLM"/>
    </source>
</evidence>
<gene>
    <name evidence="1" type="ORF">SAMN05421850_101641</name>
</gene>
<accession>A0A1G8HTU7</accession>
<dbReference type="EMBL" id="FNEB01000001">
    <property type="protein sequence ID" value="SDI09921.1"/>
    <property type="molecule type" value="Genomic_DNA"/>
</dbReference>
<keyword evidence="2" id="KW-1185">Reference proteome</keyword>
<organism evidence="1 2">
    <name type="scientific">Lutimaribacter saemankumensis</name>
    <dbReference type="NCBI Taxonomy" id="490829"/>
    <lineage>
        <taxon>Bacteria</taxon>
        <taxon>Pseudomonadati</taxon>
        <taxon>Pseudomonadota</taxon>
        <taxon>Alphaproteobacteria</taxon>
        <taxon>Rhodobacterales</taxon>
        <taxon>Roseobacteraceae</taxon>
        <taxon>Lutimaribacter</taxon>
    </lineage>
</organism>